<dbReference type="Proteomes" id="UP001303115">
    <property type="component" value="Unassembled WGS sequence"/>
</dbReference>
<feature type="compositionally biased region" description="Basic residues" evidence="1">
    <location>
        <begin position="223"/>
        <end position="234"/>
    </location>
</feature>
<gene>
    <name evidence="3" type="ORF">C8A01DRAFT_12010</name>
</gene>
<dbReference type="GO" id="GO:0004497">
    <property type="term" value="F:monooxygenase activity"/>
    <property type="evidence" value="ECO:0007669"/>
    <property type="project" value="InterPro"/>
</dbReference>
<reference evidence="4" key="1">
    <citation type="journal article" date="2023" name="Mol. Phylogenet. Evol.">
        <title>Genome-scale phylogeny and comparative genomics of the fungal order Sordariales.</title>
        <authorList>
            <person name="Hensen N."/>
            <person name="Bonometti L."/>
            <person name="Westerberg I."/>
            <person name="Brannstrom I.O."/>
            <person name="Guillou S."/>
            <person name="Cros-Aarteil S."/>
            <person name="Calhoun S."/>
            <person name="Haridas S."/>
            <person name="Kuo A."/>
            <person name="Mondo S."/>
            <person name="Pangilinan J."/>
            <person name="Riley R."/>
            <person name="LaButti K."/>
            <person name="Andreopoulos B."/>
            <person name="Lipzen A."/>
            <person name="Chen C."/>
            <person name="Yan M."/>
            <person name="Daum C."/>
            <person name="Ng V."/>
            <person name="Clum A."/>
            <person name="Steindorff A."/>
            <person name="Ohm R.A."/>
            <person name="Martin F."/>
            <person name="Silar P."/>
            <person name="Natvig D.O."/>
            <person name="Lalanne C."/>
            <person name="Gautier V."/>
            <person name="Ament-Velasquez S.L."/>
            <person name="Kruys A."/>
            <person name="Hutchinson M.I."/>
            <person name="Powell A.J."/>
            <person name="Barry K."/>
            <person name="Miller A.N."/>
            <person name="Grigoriev I.V."/>
            <person name="Debuchy R."/>
            <person name="Gladieux P."/>
            <person name="Hiltunen Thoren M."/>
            <person name="Johannesson H."/>
        </authorList>
    </citation>
    <scope>NUCLEOTIDE SEQUENCE [LARGE SCALE GENOMIC DNA]</scope>
    <source>
        <strain evidence="4">CBS 284.82</strain>
    </source>
</reference>
<accession>A0AAN6SWI6</accession>
<name>A0AAN6SWI6_9PEZI</name>
<evidence type="ECO:0000256" key="1">
    <source>
        <dbReference type="SAM" id="MobiDB-lite"/>
    </source>
</evidence>
<dbReference type="InterPro" id="IPR053007">
    <property type="entry name" value="CYP450_monoxygenase_sec-met"/>
</dbReference>
<evidence type="ECO:0008006" key="5">
    <source>
        <dbReference type="Google" id="ProtNLM"/>
    </source>
</evidence>
<protein>
    <recommendedName>
        <fullName evidence="5">Cytochrome P450</fullName>
    </recommendedName>
</protein>
<dbReference type="Gene3D" id="1.10.630.10">
    <property type="entry name" value="Cytochrome P450"/>
    <property type="match status" value="1"/>
</dbReference>
<dbReference type="GO" id="GO:0005506">
    <property type="term" value="F:iron ion binding"/>
    <property type="evidence" value="ECO:0007669"/>
    <property type="project" value="InterPro"/>
</dbReference>
<keyword evidence="2" id="KW-0812">Transmembrane</keyword>
<evidence type="ECO:0000313" key="3">
    <source>
        <dbReference type="EMBL" id="KAK4044691.1"/>
    </source>
</evidence>
<dbReference type="SUPFAM" id="SSF48264">
    <property type="entry name" value="Cytochrome P450"/>
    <property type="match status" value="1"/>
</dbReference>
<proteinExistence type="predicted"/>
<dbReference type="AlphaFoldDB" id="A0AAN6SWI6"/>
<dbReference type="InterPro" id="IPR036396">
    <property type="entry name" value="Cyt_P450_sf"/>
</dbReference>
<dbReference type="EMBL" id="MU854317">
    <property type="protein sequence ID" value="KAK4044691.1"/>
    <property type="molecule type" value="Genomic_DNA"/>
</dbReference>
<dbReference type="GO" id="GO:0016705">
    <property type="term" value="F:oxidoreductase activity, acting on paired donors, with incorporation or reduction of molecular oxygen"/>
    <property type="evidence" value="ECO:0007669"/>
    <property type="project" value="InterPro"/>
</dbReference>
<organism evidence="3 4">
    <name type="scientific">Parachaetomium inaequale</name>
    <dbReference type="NCBI Taxonomy" id="2588326"/>
    <lineage>
        <taxon>Eukaryota</taxon>
        <taxon>Fungi</taxon>
        <taxon>Dikarya</taxon>
        <taxon>Ascomycota</taxon>
        <taxon>Pezizomycotina</taxon>
        <taxon>Sordariomycetes</taxon>
        <taxon>Sordariomycetidae</taxon>
        <taxon>Sordariales</taxon>
        <taxon>Chaetomiaceae</taxon>
        <taxon>Parachaetomium</taxon>
    </lineage>
</organism>
<dbReference type="PANTHER" id="PTHR47582">
    <property type="entry name" value="P450, PUTATIVE (EUROFUNG)-RELATED"/>
    <property type="match status" value="1"/>
</dbReference>
<sequence length="234" mass="24847">MAPPHLQNLIIQLGNVSPTLLVSGLVLLSLALVSLKRVLHPALDPREPPVLRPNVPFIGHTLSIVSEGVAYYDRLYKSARMPICTLPVLADKLYVINSATLIAAALRCPSLSFDPFVVLFSRNALAAGREDVQRLRDPGYVRSVKKSFYPSMSGEPLRGVVGAALREVAGAVNQLGRGGGGGGVCEMPNVGDWLREAISRAVVAALYGSGTPGLSIRSASSTRRQRTKRSGAGP</sequence>
<keyword evidence="2" id="KW-0472">Membrane</keyword>
<keyword evidence="4" id="KW-1185">Reference proteome</keyword>
<keyword evidence="2" id="KW-1133">Transmembrane helix</keyword>
<dbReference type="PANTHER" id="PTHR47582:SF1">
    <property type="entry name" value="P450, PUTATIVE (EUROFUNG)-RELATED"/>
    <property type="match status" value="1"/>
</dbReference>
<evidence type="ECO:0000256" key="2">
    <source>
        <dbReference type="SAM" id="Phobius"/>
    </source>
</evidence>
<evidence type="ECO:0000313" key="4">
    <source>
        <dbReference type="Proteomes" id="UP001303115"/>
    </source>
</evidence>
<feature type="region of interest" description="Disordered" evidence="1">
    <location>
        <begin position="215"/>
        <end position="234"/>
    </location>
</feature>
<feature type="transmembrane region" description="Helical" evidence="2">
    <location>
        <begin position="20"/>
        <end position="39"/>
    </location>
</feature>
<dbReference type="GO" id="GO:0020037">
    <property type="term" value="F:heme binding"/>
    <property type="evidence" value="ECO:0007669"/>
    <property type="project" value="InterPro"/>
</dbReference>
<comment type="caution">
    <text evidence="3">The sequence shown here is derived from an EMBL/GenBank/DDBJ whole genome shotgun (WGS) entry which is preliminary data.</text>
</comment>